<keyword evidence="9" id="KW-0812">Transmembrane</keyword>
<dbReference type="STRING" id="3076.A0A2P6TQS6"/>
<evidence type="ECO:0000256" key="4">
    <source>
        <dbReference type="ARBA" id="ARBA00022737"/>
    </source>
</evidence>
<dbReference type="Pfam" id="PF25390">
    <property type="entry name" value="WD40_RLD"/>
    <property type="match status" value="1"/>
</dbReference>
<evidence type="ECO:0000256" key="9">
    <source>
        <dbReference type="SAM" id="Phobius"/>
    </source>
</evidence>
<dbReference type="SUPFAM" id="SSF53474">
    <property type="entry name" value="alpha/beta-Hydrolases"/>
    <property type="match status" value="1"/>
</dbReference>
<evidence type="ECO:0000259" key="11">
    <source>
        <dbReference type="PROSITE" id="PS50237"/>
    </source>
</evidence>
<dbReference type="InterPro" id="IPR035983">
    <property type="entry name" value="Hect_E3_ubiquitin_ligase"/>
</dbReference>
<evidence type="ECO:0000256" key="7">
    <source>
        <dbReference type="PROSITE-ProRule" id="PRU00235"/>
    </source>
</evidence>
<dbReference type="GO" id="GO:0020037">
    <property type="term" value="F:heme binding"/>
    <property type="evidence" value="ECO:0007669"/>
    <property type="project" value="InterPro"/>
</dbReference>
<dbReference type="PANTHER" id="PTHR45622">
    <property type="entry name" value="UBIQUITIN-PROTEIN LIGASE E3A-RELATED"/>
    <property type="match status" value="1"/>
</dbReference>
<feature type="active site" description="Glycyl thioester intermediate" evidence="6">
    <location>
        <position position="1698"/>
    </location>
</feature>
<dbReference type="InterPro" id="IPR015940">
    <property type="entry name" value="UBA"/>
</dbReference>
<dbReference type="InterPro" id="IPR017972">
    <property type="entry name" value="Cyt_P450_CS"/>
</dbReference>
<dbReference type="Gene3D" id="3.90.1750.10">
    <property type="entry name" value="Hect, E3 ligase catalytic domains"/>
    <property type="match status" value="1"/>
</dbReference>
<feature type="region of interest" description="Disordered" evidence="8">
    <location>
        <begin position="1746"/>
        <end position="1767"/>
    </location>
</feature>
<dbReference type="Pfam" id="PF22562">
    <property type="entry name" value="UBA_7"/>
    <property type="match status" value="1"/>
</dbReference>
<evidence type="ECO:0000256" key="3">
    <source>
        <dbReference type="ARBA" id="ARBA00022679"/>
    </source>
</evidence>
<dbReference type="SUPFAM" id="SSF50985">
    <property type="entry name" value="RCC1/BLIP-II"/>
    <property type="match status" value="2"/>
</dbReference>
<keyword evidence="5 6" id="KW-0833">Ubl conjugation pathway</keyword>
<dbReference type="InterPro" id="IPR000569">
    <property type="entry name" value="HECT_dom"/>
</dbReference>
<keyword evidence="13" id="KW-1185">Reference proteome</keyword>
<evidence type="ECO:0000256" key="8">
    <source>
        <dbReference type="SAM" id="MobiDB-lite"/>
    </source>
</evidence>
<dbReference type="PROSITE" id="PS00086">
    <property type="entry name" value="CYTOCHROME_P450"/>
    <property type="match status" value="1"/>
</dbReference>
<dbReference type="Gene3D" id="3.40.50.1820">
    <property type="entry name" value="alpha/beta hydrolase"/>
    <property type="match status" value="1"/>
</dbReference>
<dbReference type="Gene3D" id="3.30.2410.10">
    <property type="entry name" value="Hect, E3 ligase catalytic domain"/>
    <property type="match status" value="1"/>
</dbReference>
<feature type="repeat" description="RCC1" evidence="7">
    <location>
        <begin position="823"/>
        <end position="874"/>
    </location>
</feature>
<comment type="caution">
    <text evidence="12">The sequence shown here is derived from an EMBL/GenBank/DDBJ whole genome shotgun (WGS) entry which is preliminary data.</text>
</comment>
<dbReference type="Gene3D" id="1.10.8.10">
    <property type="entry name" value="DNA helicase RuvA subunit, C-terminal domain"/>
    <property type="match status" value="1"/>
</dbReference>
<dbReference type="InterPro" id="IPR036396">
    <property type="entry name" value="Cyt_P450_sf"/>
</dbReference>
<dbReference type="InterPro" id="IPR058923">
    <property type="entry name" value="RCC1-like_dom"/>
</dbReference>
<dbReference type="SMART" id="SM00165">
    <property type="entry name" value="UBA"/>
    <property type="match status" value="1"/>
</dbReference>
<dbReference type="Proteomes" id="UP000239899">
    <property type="component" value="Unassembled WGS sequence"/>
</dbReference>
<feature type="repeat" description="RCC1" evidence="7">
    <location>
        <begin position="527"/>
        <end position="580"/>
    </location>
</feature>
<proteinExistence type="predicted"/>
<evidence type="ECO:0000256" key="1">
    <source>
        <dbReference type="ARBA" id="ARBA00004496"/>
    </source>
</evidence>
<keyword evidence="3" id="KW-0808">Transferase</keyword>
<dbReference type="PROSITE" id="PS50012">
    <property type="entry name" value="RCC1_3"/>
    <property type="match status" value="5"/>
</dbReference>
<dbReference type="GO" id="GO:0005506">
    <property type="term" value="F:iron ion binding"/>
    <property type="evidence" value="ECO:0007669"/>
    <property type="project" value="InterPro"/>
</dbReference>
<dbReference type="SUPFAM" id="SSF56204">
    <property type="entry name" value="Hect, E3 ligase catalytic domain"/>
    <property type="match status" value="1"/>
</dbReference>
<dbReference type="InterPro" id="IPR000408">
    <property type="entry name" value="Reg_chr_condens"/>
</dbReference>
<dbReference type="InterPro" id="IPR009091">
    <property type="entry name" value="RCC1/BLIP-II"/>
</dbReference>
<dbReference type="SUPFAM" id="SSF46934">
    <property type="entry name" value="UBA-like"/>
    <property type="match status" value="1"/>
</dbReference>
<gene>
    <name evidence="12" type="ORF">C2E21_4748</name>
</gene>
<dbReference type="SUPFAM" id="SSF48264">
    <property type="entry name" value="Cytochrome P450"/>
    <property type="match status" value="1"/>
</dbReference>
<dbReference type="Pfam" id="PF00415">
    <property type="entry name" value="RCC1"/>
    <property type="match status" value="1"/>
</dbReference>
<comment type="subcellular location">
    <subcellularLocation>
        <location evidence="1">Cytoplasm</location>
    </subcellularLocation>
</comment>
<evidence type="ECO:0000256" key="2">
    <source>
        <dbReference type="ARBA" id="ARBA00022490"/>
    </source>
</evidence>
<evidence type="ECO:0000256" key="6">
    <source>
        <dbReference type="PROSITE-ProRule" id="PRU00104"/>
    </source>
</evidence>
<keyword evidence="9" id="KW-0472">Membrane</keyword>
<dbReference type="InterPro" id="IPR051709">
    <property type="entry name" value="Ub-ligase/GTPase-reg"/>
</dbReference>
<dbReference type="SMART" id="SM00119">
    <property type="entry name" value="HECTc"/>
    <property type="match status" value="1"/>
</dbReference>
<feature type="region of interest" description="Disordered" evidence="8">
    <location>
        <begin position="2011"/>
        <end position="2039"/>
    </location>
</feature>
<dbReference type="CDD" id="cd00078">
    <property type="entry name" value="HECTc"/>
    <property type="match status" value="1"/>
</dbReference>
<feature type="transmembrane region" description="Helical" evidence="9">
    <location>
        <begin position="6"/>
        <end position="25"/>
    </location>
</feature>
<feature type="repeat" description="RCC1" evidence="7">
    <location>
        <begin position="634"/>
        <end position="685"/>
    </location>
</feature>
<evidence type="ECO:0000256" key="5">
    <source>
        <dbReference type="ARBA" id="ARBA00022786"/>
    </source>
</evidence>
<keyword evidence="2" id="KW-0963">Cytoplasm</keyword>
<dbReference type="GO" id="GO:0016705">
    <property type="term" value="F:oxidoreductase activity, acting on paired donors, with incorporation or reduction of molecular oxygen"/>
    <property type="evidence" value="ECO:0007669"/>
    <property type="project" value="InterPro"/>
</dbReference>
<dbReference type="Pfam" id="PF00067">
    <property type="entry name" value="p450"/>
    <property type="match status" value="2"/>
</dbReference>
<dbReference type="InterPro" id="IPR009060">
    <property type="entry name" value="UBA-like_sf"/>
</dbReference>
<evidence type="ECO:0000313" key="12">
    <source>
        <dbReference type="EMBL" id="PRW56419.1"/>
    </source>
</evidence>
<dbReference type="Gene3D" id="3.30.2160.10">
    <property type="entry name" value="Hect, E3 ligase catalytic domain"/>
    <property type="match status" value="1"/>
</dbReference>
<dbReference type="GO" id="GO:0004497">
    <property type="term" value="F:monooxygenase activity"/>
    <property type="evidence" value="ECO:0007669"/>
    <property type="project" value="InterPro"/>
</dbReference>
<dbReference type="PROSITE" id="PS50030">
    <property type="entry name" value="UBA"/>
    <property type="match status" value="1"/>
</dbReference>
<feature type="compositionally biased region" description="Polar residues" evidence="8">
    <location>
        <begin position="1319"/>
        <end position="1334"/>
    </location>
</feature>
<feature type="domain" description="HECT" evidence="11">
    <location>
        <begin position="1402"/>
        <end position="1730"/>
    </location>
</feature>
<dbReference type="Gene3D" id="2.130.10.30">
    <property type="entry name" value="Regulator of chromosome condensation 1/beta-lactamase-inhibitor protein II"/>
    <property type="match status" value="2"/>
</dbReference>
<dbReference type="GO" id="GO:0016874">
    <property type="term" value="F:ligase activity"/>
    <property type="evidence" value="ECO:0007669"/>
    <property type="project" value="UniProtKB-KW"/>
</dbReference>
<organism evidence="12 13">
    <name type="scientific">Chlorella sorokiniana</name>
    <name type="common">Freshwater green alga</name>
    <dbReference type="NCBI Taxonomy" id="3076"/>
    <lineage>
        <taxon>Eukaryota</taxon>
        <taxon>Viridiplantae</taxon>
        <taxon>Chlorophyta</taxon>
        <taxon>core chlorophytes</taxon>
        <taxon>Trebouxiophyceae</taxon>
        <taxon>Chlorellales</taxon>
        <taxon>Chlorellaceae</taxon>
        <taxon>Chlorella clade</taxon>
        <taxon>Chlorella</taxon>
    </lineage>
</organism>
<keyword evidence="9" id="KW-1133">Transmembrane helix</keyword>
<dbReference type="FunFam" id="3.30.2160.10:FF:000004">
    <property type="entry name" value="probable E3 ubiquitin-protein ligase HERC4 isoform X1"/>
    <property type="match status" value="1"/>
</dbReference>
<dbReference type="Gene3D" id="1.10.630.10">
    <property type="entry name" value="Cytochrome P450"/>
    <property type="match status" value="1"/>
</dbReference>
<feature type="region of interest" description="Disordered" evidence="8">
    <location>
        <begin position="1318"/>
        <end position="1337"/>
    </location>
</feature>
<dbReference type="EMBL" id="LHPG02000008">
    <property type="protein sequence ID" value="PRW56419.1"/>
    <property type="molecule type" value="Genomic_DNA"/>
</dbReference>
<dbReference type="InterPro" id="IPR001128">
    <property type="entry name" value="Cyt_P450"/>
</dbReference>
<evidence type="ECO:0000259" key="10">
    <source>
        <dbReference type="PROSITE" id="PS50030"/>
    </source>
</evidence>
<dbReference type="GO" id="GO:0061630">
    <property type="term" value="F:ubiquitin protein ligase activity"/>
    <property type="evidence" value="ECO:0007669"/>
    <property type="project" value="TreeGrafter"/>
</dbReference>
<feature type="repeat" description="RCC1" evidence="7">
    <location>
        <begin position="580"/>
        <end position="633"/>
    </location>
</feature>
<feature type="compositionally biased region" description="Low complexity" evidence="8">
    <location>
        <begin position="2011"/>
        <end position="2029"/>
    </location>
</feature>
<accession>A0A2P6TQS6</accession>
<dbReference type="PROSITE" id="PS50237">
    <property type="entry name" value="HECT"/>
    <property type="match status" value="1"/>
</dbReference>
<keyword evidence="4" id="KW-0677">Repeat</keyword>
<dbReference type="GO" id="GO:0005737">
    <property type="term" value="C:cytoplasm"/>
    <property type="evidence" value="ECO:0007669"/>
    <property type="project" value="UniProtKB-SubCell"/>
</dbReference>
<reference evidence="12 13" key="1">
    <citation type="journal article" date="2018" name="Plant J.">
        <title>Genome sequences of Chlorella sorokiniana UTEX 1602 and Micractinium conductrix SAG 241.80: implications to maltose excretion by a green alga.</title>
        <authorList>
            <person name="Arriola M.B."/>
            <person name="Velmurugan N."/>
            <person name="Zhang Y."/>
            <person name="Plunkett M.H."/>
            <person name="Hondzo H."/>
            <person name="Barney B.M."/>
        </authorList>
    </citation>
    <scope>NUCLEOTIDE SEQUENCE [LARGE SCALE GENOMIC DNA]</scope>
    <source>
        <strain evidence="13">UTEX 1602</strain>
    </source>
</reference>
<feature type="region of interest" description="Disordered" evidence="8">
    <location>
        <begin position="1244"/>
        <end position="1310"/>
    </location>
</feature>
<dbReference type="InterPro" id="IPR029058">
    <property type="entry name" value="AB_hydrolase_fold"/>
</dbReference>
<dbReference type="FunFam" id="3.30.2410.10:FF:000003">
    <property type="entry name" value="probable E3 ubiquitin-protein ligase HERC4 isoform X1"/>
    <property type="match status" value="1"/>
</dbReference>
<evidence type="ECO:0000313" key="13">
    <source>
        <dbReference type="Proteomes" id="UP000239899"/>
    </source>
</evidence>
<dbReference type="PANTHER" id="PTHR45622:SF60">
    <property type="entry name" value="UBIQUITIN-PROTEIN LIGASE E3A"/>
    <property type="match status" value="1"/>
</dbReference>
<feature type="repeat" description="RCC1" evidence="7">
    <location>
        <begin position="875"/>
        <end position="948"/>
    </location>
</feature>
<dbReference type="OrthoDB" id="8068875at2759"/>
<protein>
    <submittedName>
        <fullName evidence="12">Ubiquitin-ligase E3 A</fullName>
    </submittedName>
</protein>
<feature type="compositionally biased region" description="Low complexity" evidence="8">
    <location>
        <begin position="1249"/>
        <end position="1261"/>
    </location>
</feature>
<name>A0A2P6TQS6_CHLSO</name>
<feature type="domain" description="UBA" evidence="10">
    <location>
        <begin position="726"/>
        <end position="767"/>
    </location>
</feature>
<dbReference type="PRINTS" id="PR00633">
    <property type="entry name" value="RCCNDNSATION"/>
</dbReference>
<dbReference type="PROSITE" id="PS00626">
    <property type="entry name" value="RCC1_2"/>
    <property type="match status" value="2"/>
</dbReference>
<sequence length="2039" mass="221280">MELGLLTYGLCATLGLLGAIILYGFHPINRWRYRHFPGPRFRWLVGNLPEVLREGQETATAHWCSEFGPGPFVYWLGALPIVTSDHPQFAKKALDVLNKSSPLMAGSASQLCDRLAAAADSGTEVDVWRTLGCMTLDVVGTVSFGVDFHTLEREGNHRLGRVHTPAERLVQAVQTYFDLFGLGTKLYALFYIFPELELAVRWLANILPTRAFKQVSTELVQLARAAPAGPEPSGPNRRPTVVDPGSFLSLLLPSIGTRVGSTVLDELWAGNVPSPAAADKEAALVAEVEGWGQGRPPRPEELPAFPYTRAALQESLRLYPPAPRISRITASSAVLGGKHVPAGTMVQVPTFSMHRSERNWRDPLAFLPERWLPGTPESAEVDHDAFMPFGHGARKCPGYRFAEMEALTALVTLYQQFTFHLLPGQLPLKVETRLTMAPAGGIRVTAPQHPRLAALKAEPEQLDISPHSPLVSTALDENGWVCGHNSHGQLGVGNTADLAEPQSLKVARRWAAISLGGSHAAGVTGQGEVYTWGLNDKGQLGMPTGPGESKDVPRRMELLVGWNVKAISCGAEHTIAITPEDVITWGSNEYGQCGHGDKAETDWVKPRSIKMLHEQMVTQVICGRFHTLCVTATSQVYAWGRNGSGQLGLGDTQDRRGPTLVEGLWALPVQQLAAGDAHSVALTSNGFLFTWGSNDAGQLGLPHAADVATQIQASRTASERKRVNRRVNQRFLTAMAEMGIPSDQAELALHETGNVGVEVATEWLFSVPQDVLETHLAGEPGTPQEDMGTMHEDDRVLAPKRVPLQGVRFVAAGSLHTVALTDEEVYSWGDNSAGQLGNRTFRGTSLPSEVVDLAGRGVVQVACGARHTLFVCHDGEVYGCGSSQHGQLPAGCSTDPDTCRPAPDGSGLLIATPTRLRLRFLEGGAGASAPVVSQVVAGAHSSAFLTRASDELPDAPPPRLWERLQAAVSAAHSAPNNLESDAHVRPIAAAVERIFSSAAAISAAFGVKDCVGMDVGLLESMQRAILELEPPAAPKKDDPQPTQDSLFQAFRKAMEVLVMDLERNIKLLGTPERAQVLLAAMQSQLLGDSRVANTLIPRVCNAVLAAPSSTRHLLVKWWAEYPAELLETRVVKPLQKYLTDELYATKKLTISVMNVIKVLAKVEEANQLGRQLPPDAFYNELISEKLDVLDHYVAWRQTHDMPQHASGTDGPFSFCSYPFLLNPRAKSKLLHTEARIQMDQTVAQSRLEQQSASNNGSNSARGQRRAEEEECVVPNEKARLSSALRTSGEGPPGSSGRAHAGGTARRRDRQGGLRWLFNSLRTNDGPQPSAGSSLQDDERRMMGRQINGTSEGVPGSLWKQGSLNLPAPEESGFPATHPDMCILRIRRNHLLEDALDEIARQKPKDLFKPLRVHFIGEDGIDAGGVKKEFFQLLVTELLCPDYGMLIYQPESRTYWFNPTTLEADAEFLLLGLVLGLAIYNGVLLDFPLPLALYRKILGQEVKLRDLEDMQPTLGRSLRQMLQYEGPGSVEDVFCQTFTVEVPGFGDTRVVPLKEGGADVPVIEENRREFVELYVDFWLNGSIHSQFEAFAKGFLMLCGGPALQLFSATELERLVCGNPFLDFESLQKHARYEGGYSPEHRVVQWLWQVVSELTQEERKLFLKFFTGSDRAPIGGLGNLRCIIQRDGPDSNRLPTSHTCFNSLLLPSYRSKEKLADRLRLAILNSEGFGLEGDDAADTLKPAFGPSGLATSLQEPAGSEAAAGGGWLSGSAHQPQPSHYIFIRGVSWRAADINALRVWQGLMKAVPSSFLPHMTSPPDLLVAHSGVAEMAAELFDVLHPHIEAARHVELAGHSLGGSLATLLALTAHLRINGGMGALQLPTGTFRNYVLQDDPVPRALLSADPAFLALKQSPAVAGLLRLREQWLGQGVLSPTRFLFHPAGDVYLVRWTADSGHSVRLLSPDSMQEELKLDVEALRSSPFALMQAIMDHHHGSYSTELRAAAAALAKHEGTAAPAAKGATAATSTSAAAAEFPGSTSSSA</sequence>
<dbReference type="Pfam" id="PF00632">
    <property type="entry name" value="HECT"/>
    <property type="match status" value="1"/>
</dbReference>